<dbReference type="EMBL" id="CP108264">
    <property type="protein sequence ID" value="WTU73325.1"/>
    <property type="molecule type" value="Genomic_DNA"/>
</dbReference>
<dbReference type="SMART" id="SM00346">
    <property type="entry name" value="HTH_ICLR"/>
    <property type="match status" value="1"/>
</dbReference>
<dbReference type="PANTHER" id="PTHR30136">
    <property type="entry name" value="HELIX-TURN-HELIX TRANSCRIPTIONAL REGULATOR, ICLR FAMILY"/>
    <property type="match status" value="1"/>
</dbReference>
<evidence type="ECO:0000259" key="5">
    <source>
        <dbReference type="PROSITE" id="PS51078"/>
    </source>
</evidence>
<evidence type="ECO:0000256" key="3">
    <source>
        <dbReference type="ARBA" id="ARBA00023163"/>
    </source>
</evidence>
<dbReference type="InterPro" id="IPR036388">
    <property type="entry name" value="WH-like_DNA-bd_sf"/>
</dbReference>
<keyword evidence="3" id="KW-0804">Transcription</keyword>
<evidence type="ECO:0000256" key="2">
    <source>
        <dbReference type="ARBA" id="ARBA00023125"/>
    </source>
</evidence>
<dbReference type="InterPro" id="IPR036390">
    <property type="entry name" value="WH_DNA-bd_sf"/>
</dbReference>
<dbReference type="InterPro" id="IPR050707">
    <property type="entry name" value="HTH_MetabolicPath_Reg"/>
</dbReference>
<dbReference type="PANTHER" id="PTHR30136:SF24">
    <property type="entry name" value="HTH-TYPE TRANSCRIPTIONAL REPRESSOR ALLR"/>
    <property type="match status" value="1"/>
</dbReference>
<feature type="domain" description="IclR-ED" evidence="5">
    <location>
        <begin position="74"/>
        <end position="252"/>
    </location>
</feature>
<gene>
    <name evidence="6" type="ORF">OG327_08230</name>
</gene>
<reference evidence="6" key="1">
    <citation type="submission" date="2022-10" db="EMBL/GenBank/DDBJ databases">
        <title>The complete genomes of actinobacterial strains from the NBC collection.</title>
        <authorList>
            <person name="Joergensen T.S."/>
            <person name="Alvarez Arevalo M."/>
            <person name="Sterndorff E.B."/>
            <person name="Faurdal D."/>
            <person name="Vuksanovic O."/>
            <person name="Mourched A.-S."/>
            <person name="Charusanti P."/>
            <person name="Shaw S."/>
            <person name="Blin K."/>
            <person name="Weber T."/>
        </authorList>
    </citation>
    <scope>NUCLEOTIDE SEQUENCE</scope>
    <source>
        <strain evidence="6">NBC_00049</strain>
    </source>
</reference>
<dbReference type="InterPro" id="IPR029016">
    <property type="entry name" value="GAF-like_dom_sf"/>
</dbReference>
<dbReference type="InterPro" id="IPR005471">
    <property type="entry name" value="Tscrpt_reg_IclR_N"/>
</dbReference>
<dbReference type="PROSITE" id="PS51078">
    <property type="entry name" value="ICLR_ED"/>
    <property type="match status" value="1"/>
</dbReference>
<dbReference type="GO" id="GO:0003677">
    <property type="term" value="F:DNA binding"/>
    <property type="evidence" value="ECO:0007669"/>
    <property type="project" value="UniProtKB-KW"/>
</dbReference>
<protein>
    <submittedName>
        <fullName evidence="6">IclR family transcriptional regulator</fullName>
    </submittedName>
</protein>
<dbReference type="PROSITE" id="PS51077">
    <property type="entry name" value="HTH_ICLR"/>
    <property type="match status" value="1"/>
</dbReference>
<keyword evidence="2" id="KW-0238">DNA-binding</keyword>
<organism evidence="6">
    <name type="scientific">Streptomyces sp. NBC_00049</name>
    <dbReference type="NCBI Taxonomy" id="2903617"/>
    <lineage>
        <taxon>Bacteria</taxon>
        <taxon>Bacillati</taxon>
        <taxon>Actinomycetota</taxon>
        <taxon>Actinomycetes</taxon>
        <taxon>Kitasatosporales</taxon>
        <taxon>Streptomycetaceae</taxon>
        <taxon>Streptomyces</taxon>
    </lineage>
</organism>
<name>A0AAU2JN00_9ACTN</name>
<dbReference type="Pfam" id="PF09339">
    <property type="entry name" value="HTH_IclR"/>
    <property type="match status" value="1"/>
</dbReference>
<dbReference type="SUPFAM" id="SSF46785">
    <property type="entry name" value="Winged helix' DNA-binding domain"/>
    <property type="match status" value="1"/>
</dbReference>
<dbReference type="Gene3D" id="3.30.450.40">
    <property type="match status" value="1"/>
</dbReference>
<dbReference type="Gene3D" id="1.10.10.10">
    <property type="entry name" value="Winged helix-like DNA-binding domain superfamily/Winged helix DNA-binding domain"/>
    <property type="match status" value="1"/>
</dbReference>
<evidence type="ECO:0000259" key="4">
    <source>
        <dbReference type="PROSITE" id="PS51077"/>
    </source>
</evidence>
<dbReference type="InterPro" id="IPR014757">
    <property type="entry name" value="Tscrpt_reg_IclR_C"/>
</dbReference>
<evidence type="ECO:0000313" key="6">
    <source>
        <dbReference type="EMBL" id="WTU73325.1"/>
    </source>
</evidence>
<accession>A0AAU2JN00</accession>
<evidence type="ECO:0000256" key="1">
    <source>
        <dbReference type="ARBA" id="ARBA00023015"/>
    </source>
</evidence>
<proteinExistence type="predicted"/>
<dbReference type="GO" id="GO:0003700">
    <property type="term" value="F:DNA-binding transcription factor activity"/>
    <property type="evidence" value="ECO:0007669"/>
    <property type="project" value="TreeGrafter"/>
</dbReference>
<dbReference type="Pfam" id="PF01614">
    <property type="entry name" value="IclR_C"/>
    <property type="match status" value="1"/>
</dbReference>
<dbReference type="AlphaFoldDB" id="A0AAU2JN00"/>
<keyword evidence="1" id="KW-0805">Transcription regulation</keyword>
<sequence>MLDQVMETDFAPLSLLEKAARVLGAFEGPQPRLSLTEVVRRSAIPRSSAHRILDQLVQLRWLDREGRDYRMGMRMLELGALASHHNRLRRAALPLLHALHEQTGQLVHLSVLDGAEVVCLERIGGSGATTVPSRVGGRMPAYSTATGKAILAFGDPAAVEHVLAQGLRPRTARTLIRPLALRAELAATRERGVAYDREESFRGISCVAAPLRGAGRAVAAVSVSTCRGDRELARLAPAVQACARSVWRELYGPGRSGRAAAAPRQDLEPAVSADAMDNMMGWLRFSEWM</sequence>
<dbReference type="SUPFAM" id="SSF55781">
    <property type="entry name" value="GAF domain-like"/>
    <property type="match status" value="1"/>
</dbReference>
<dbReference type="GO" id="GO:0045892">
    <property type="term" value="P:negative regulation of DNA-templated transcription"/>
    <property type="evidence" value="ECO:0007669"/>
    <property type="project" value="TreeGrafter"/>
</dbReference>
<feature type="domain" description="HTH iclR-type" evidence="4">
    <location>
        <begin position="13"/>
        <end position="73"/>
    </location>
</feature>